<keyword evidence="3" id="KW-0472">Membrane</keyword>
<dbReference type="SUPFAM" id="SSF69989">
    <property type="entry name" value="C-terminal domain of PLC-beta"/>
    <property type="match status" value="1"/>
</dbReference>
<feature type="coiled-coil region" evidence="1">
    <location>
        <begin position="87"/>
        <end position="114"/>
    </location>
</feature>
<dbReference type="InterPro" id="IPR046118">
    <property type="entry name" value="DUF6115"/>
</dbReference>
<evidence type="ECO:0000313" key="4">
    <source>
        <dbReference type="EMBL" id="RGS40487.1"/>
    </source>
</evidence>
<gene>
    <name evidence="4" type="ORF">DWX94_10295</name>
</gene>
<dbReference type="OrthoDB" id="2088506at2"/>
<evidence type="ECO:0000256" key="2">
    <source>
        <dbReference type="SAM" id="MobiDB-lite"/>
    </source>
</evidence>
<protein>
    <submittedName>
        <fullName evidence="4">Uncharacterized protein</fullName>
    </submittedName>
</protein>
<dbReference type="Gene3D" id="1.20.120.20">
    <property type="entry name" value="Apolipoprotein"/>
    <property type="match status" value="1"/>
</dbReference>
<dbReference type="Pfam" id="PF19610">
    <property type="entry name" value="DUF6115"/>
    <property type="match status" value="1"/>
</dbReference>
<feature type="coiled-coil region" evidence="1">
    <location>
        <begin position="138"/>
        <end position="169"/>
    </location>
</feature>
<proteinExistence type="predicted"/>
<dbReference type="AlphaFoldDB" id="A0A3R6CTK7"/>
<name>A0A3R6CTK7_9FIRM</name>
<evidence type="ECO:0000313" key="5">
    <source>
        <dbReference type="Proteomes" id="UP000283295"/>
    </source>
</evidence>
<keyword evidence="1" id="KW-0175">Coiled coil</keyword>
<evidence type="ECO:0000256" key="1">
    <source>
        <dbReference type="SAM" id="Coils"/>
    </source>
</evidence>
<feature type="compositionally biased region" description="Acidic residues" evidence="2">
    <location>
        <begin position="261"/>
        <end position="273"/>
    </location>
</feature>
<reference evidence="4 5" key="1">
    <citation type="submission" date="2018-08" db="EMBL/GenBank/DDBJ databases">
        <title>A genome reference for cultivated species of the human gut microbiota.</title>
        <authorList>
            <person name="Zou Y."/>
            <person name="Xue W."/>
            <person name="Luo G."/>
        </authorList>
    </citation>
    <scope>NUCLEOTIDE SEQUENCE [LARGE SCALE GENOMIC DNA]</scope>
    <source>
        <strain evidence="4 5">AF22-21</strain>
    </source>
</reference>
<dbReference type="EMBL" id="QRVK01000028">
    <property type="protein sequence ID" value="RGS40487.1"/>
    <property type="molecule type" value="Genomic_DNA"/>
</dbReference>
<accession>A0A3R6CTK7</accession>
<evidence type="ECO:0000256" key="3">
    <source>
        <dbReference type="SAM" id="Phobius"/>
    </source>
</evidence>
<sequence>MTPNIIAAIVTLVVGLAIVVISFFIGDGKKENETDGTLADSREKLEKQLDEYCDLLVEKKKNDLKKQGDEVKNNMKKGLDEVKASSKKELAEIRDSSKKEIDEYRESARKEIDEFKASTDKRVNDMTSDATQRIDKAMVDYESSIEAAKDKMRKELEACSSQLSEKAKKQMIDYINQSLTEAYESYDPDDTSEKEPITYDESAKPEDEKENDSIANEPAAGETDDDETDATETDEAESDTADQDDGDMIDQELEKQASDTADAEYGDVPEQETEGAVVNEAQESVVSIEDKQVTDSAFTVVEAANPEKMAAAIEEGNVVPVPQKSRNNRSKKKKKKKTAQNRPLDIWDEGVDTETQVAELHRKGLSIMEIANKLGIGVGEAKVMIDQINEVKITENSDETGRQ</sequence>
<feature type="compositionally biased region" description="Acidic residues" evidence="2">
    <location>
        <begin position="222"/>
        <end position="251"/>
    </location>
</feature>
<feature type="region of interest" description="Disordered" evidence="2">
    <location>
        <begin position="181"/>
        <end position="283"/>
    </location>
</feature>
<feature type="compositionally biased region" description="Basic and acidic residues" evidence="2">
    <location>
        <begin position="191"/>
        <end position="207"/>
    </location>
</feature>
<organism evidence="4 5">
    <name type="scientific">Coprococcus eutactus</name>
    <dbReference type="NCBI Taxonomy" id="33043"/>
    <lineage>
        <taxon>Bacteria</taxon>
        <taxon>Bacillati</taxon>
        <taxon>Bacillota</taxon>
        <taxon>Clostridia</taxon>
        <taxon>Lachnospirales</taxon>
        <taxon>Lachnospiraceae</taxon>
        <taxon>Coprococcus</taxon>
    </lineage>
</organism>
<feature type="transmembrane region" description="Helical" evidence="3">
    <location>
        <begin position="6"/>
        <end position="25"/>
    </location>
</feature>
<comment type="caution">
    <text evidence="4">The sequence shown here is derived from an EMBL/GenBank/DDBJ whole genome shotgun (WGS) entry which is preliminary data.</text>
</comment>
<keyword evidence="3" id="KW-0812">Transmembrane</keyword>
<keyword evidence="3" id="KW-1133">Transmembrane helix</keyword>
<feature type="region of interest" description="Disordered" evidence="2">
    <location>
        <begin position="314"/>
        <end position="342"/>
    </location>
</feature>
<dbReference type="Proteomes" id="UP000283295">
    <property type="component" value="Unassembled WGS sequence"/>
</dbReference>
<feature type="compositionally biased region" description="Basic residues" evidence="2">
    <location>
        <begin position="326"/>
        <end position="339"/>
    </location>
</feature>